<dbReference type="RefSeq" id="WP_275614112.1">
    <property type="nucleotide sequence ID" value="NZ_JARFVB010000001.1"/>
</dbReference>
<dbReference type="Proteomes" id="UP001221366">
    <property type="component" value="Unassembled WGS sequence"/>
</dbReference>
<keyword evidence="2" id="KW-1185">Reference proteome</keyword>
<accession>A0ABT5XUH4</accession>
<dbReference type="PROSITE" id="PS51257">
    <property type="entry name" value="PROKAR_LIPOPROTEIN"/>
    <property type="match status" value="1"/>
</dbReference>
<name>A0ABT5XUH4_9FLAO</name>
<comment type="caution">
    <text evidence="1">The sequence shown here is derived from an EMBL/GenBank/DDBJ whole genome shotgun (WGS) entry which is preliminary data.</text>
</comment>
<protein>
    <submittedName>
        <fullName evidence="1">Uncharacterized protein</fullName>
    </submittedName>
</protein>
<reference evidence="1 2" key="1">
    <citation type="submission" date="2023-03" db="EMBL/GenBank/DDBJ databases">
        <title>Muricauda XX sp. nov. and Muricauda XXX sp. nov., two novel species isolated from Okinawa Trough.</title>
        <authorList>
            <person name="Cao W."/>
            <person name="Deng X."/>
        </authorList>
    </citation>
    <scope>NUCLEOTIDE SEQUENCE [LARGE SCALE GENOMIC DNA]</scope>
    <source>
        <strain evidence="1 2">334s03</strain>
    </source>
</reference>
<gene>
    <name evidence="1" type="ORF">PY092_01630</name>
</gene>
<sequence length="84" mass="8756">MKKLVLTALVAAALMTSCSKDDGPKCESCTSELGNKFEICDNGDGTYDATSGGVTETITEGELEGFTPKQDVELSCALDSGQDL</sequence>
<dbReference type="EMBL" id="JARFVB010000001">
    <property type="protein sequence ID" value="MDF0714834.1"/>
    <property type="molecule type" value="Genomic_DNA"/>
</dbReference>
<proteinExistence type="predicted"/>
<evidence type="ECO:0000313" key="1">
    <source>
        <dbReference type="EMBL" id="MDF0714834.1"/>
    </source>
</evidence>
<organism evidence="1 2">
    <name type="scientific">Flagellimonas yonaguniensis</name>
    <dbReference type="NCBI Taxonomy" id="3031325"/>
    <lineage>
        <taxon>Bacteria</taxon>
        <taxon>Pseudomonadati</taxon>
        <taxon>Bacteroidota</taxon>
        <taxon>Flavobacteriia</taxon>
        <taxon>Flavobacteriales</taxon>
        <taxon>Flavobacteriaceae</taxon>
        <taxon>Flagellimonas</taxon>
    </lineage>
</organism>
<evidence type="ECO:0000313" key="2">
    <source>
        <dbReference type="Proteomes" id="UP001221366"/>
    </source>
</evidence>